<gene>
    <name evidence="2" type="ORF">BJX67DRAFT_351874</name>
</gene>
<protein>
    <recommendedName>
        <fullName evidence="4">Secreted protein</fullName>
    </recommendedName>
</protein>
<dbReference type="RefSeq" id="XP_070886974.1">
    <property type="nucleotide sequence ID" value="XM_071028948.1"/>
</dbReference>
<reference evidence="2 3" key="1">
    <citation type="submission" date="2024-07" db="EMBL/GenBank/DDBJ databases">
        <title>Section-level genome sequencing and comparative genomics of Aspergillus sections Usti and Cavernicolus.</title>
        <authorList>
            <consortium name="Lawrence Berkeley National Laboratory"/>
            <person name="Nybo J.L."/>
            <person name="Vesth T.C."/>
            <person name="Theobald S."/>
            <person name="Frisvad J.C."/>
            <person name="Larsen T.O."/>
            <person name="Kjaerboelling I."/>
            <person name="Rothschild-Mancinelli K."/>
            <person name="Lyhne E.K."/>
            <person name="Kogle M.E."/>
            <person name="Barry K."/>
            <person name="Clum A."/>
            <person name="Na H."/>
            <person name="Ledsgaard L."/>
            <person name="Lin J."/>
            <person name="Lipzen A."/>
            <person name="Kuo A."/>
            <person name="Riley R."/>
            <person name="Mondo S."/>
            <person name="Labutti K."/>
            <person name="Haridas S."/>
            <person name="Pangalinan J."/>
            <person name="Salamov A.A."/>
            <person name="Simmons B.A."/>
            <person name="Magnuson J.K."/>
            <person name="Chen J."/>
            <person name="Drula E."/>
            <person name="Henrissat B."/>
            <person name="Wiebenga A."/>
            <person name="Lubbers R.J."/>
            <person name="Gomes A.C."/>
            <person name="Macurrencykelacurrency M.R."/>
            <person name="Stajich J."/>
            <person name="Grigoriev I.V."/>
            <person name="Mortensen U.H."/>
            <person name="De Vries R.P."/>
            <person name="Baker S.E."/>
            <person name="Andersen M.R."/>
        </authorList>
    </citation>
    <scope>NUCLEOTIDE SEQUENCE [LARGE SCALE GENOMIC DNA]</scope>
    <source>
        <strain evidence="2 3">CBS 449.75</strain>
    </source>
</reference>
<dbReference type="GeneID" id="98144020"/>
<sequence>MNWLSDSLIFIIPILFQSSSCHCLFFPVHWKSGPLSTTPTRPSSQVHLFPPPSASPSLFATLVISYLLSSSPSYSRASAFA</sequence>
<dbReference type="EMBL" id="JBFXLQ010000016">
    <property type="protein sequence ID" value="KAL2867995.1"/>
    <property type="molecule type" value="Genomic_DNA"/>
</dbReference>
<organism evidence="2 3">
    <name type="scientific">Aspergillus lucknowensis</name>
    <dbReference type="NCBI Taxonomy" id="176173"/>
    <lineage>
        <taxon>Eukaryota</taxon>
        <taxon>Fungi</taxon>
        <taxon>Dikarya</taxon>
        <taxon>Ascomycota</taxon>
        <taxon>Pezizomycotina</taxon>
        <taxon>Eurotiomycetes</taxon>
        <taxon>Eurotiomycetidae</taxon>
        <taxon>Eurotiales</taxon>
        <taxon>Aspergillaceae</taxon>
        <taxon>Aspergillus</taxon>
        <taxon>Aspergillus subgen. Nidulantes</taxon>
    </lineage>
</organism>
<accession>A0ABR4LTX9</accession>
<evidence type="ECO:0000313" key="3">
    <source>
        <dbReference type="Proteomes" id="UP001610432"/>
    </source>
</evidence>
<evidence type="ECO:0000313" key="2">
    <source>
        <dbReference type="EMBL" id="KAL2867995.1"/>
    </source>
</evidence>
<feature type="chain" id="PRO_5046031618" description="Secreted protein" evidence="1">
    <location>
        <begin position="22"/>
        <end position="81"/>
    </location>
</feature>
<name>A0ABR4LTX9_9EURO</name>
<keyword evidence="3" id="KW-1185">Reference proteome</keyword>
<evidence type="ECO:0000256" key="1">
    <source>
        <dbReference type="SAM" id="SignalP"/>
    </source>
</evidence>
<proteinExistence type="predicted"/>
<comment type="caution">
    <text evidence="2">The sequence shown here is derived from an EMBL/GenBank/DDBJ whole genome shotgun (WGS) entry which is preliminary data.</text>
</comment>
<evidence type="ECO:0008006" key="4">
    <source>
        <dbReference type="Google" id="ProtNLM"/>
    </source>
</evidence>
<dbReference type="Proteomes" id="UP001610432">
    <property type="component" value="Unassembled WGS sequence"/>
</dbReference>
<feature type="signal peptide" evidence="1">
    <location>
        <begin position="1"/>
        <end position="21"/>
    </location>
</feature>
<keyword evidence="1" id="KW-0732">Signal</keyword>